<evidence type="ECO:0000256" key="7">
    <source>
        <dbReference type="SAM" id="Coils"/>
    </source>
</evidence>
<dbReference type="GO" id="GO:0071111">
    <property type="term" value="F:cyclic-guanylate-specific phosphodiesterase activity"/>
    <property type="evidence" value="ECO:0007669"/>
    <property type="project" value="UniProtKB-EC"/>
</dbReference>
<comment type="subcellular location">
    <subcellularLocation>
        <location evidence="1">Cell membrane</location>
        <topology evidence="1">Multi-pass membrane protein</topology>
    </subcellularLocation>
</comment>
<evidence type="ECO:0000256" key="2">
    <source>
        <dbReference type="ARBA" id="ARBA00022475"/>
    </source>
</evidence>
<dbReference type="AlphaFoldDB" id="A0AAN1VZD9"/>
<dbReference type="SUPFAM" id="SSF55073">
    <property type="entry name" value="Nucleotide cyclase"/>
    <property type="match status" value="1"/>
</dbReference>
<dbReference type="InterPro" id="IPR052155">
    <property type="entry name" value="Biofilm_reg_signaling"/>
</dbReference>
<dbReference type="InterPro" id="IPR000700">
    <property type="entry name" value="PAS-assoc_C"/>
</dbReference>
<evidence type="ECO:0000256" key="6">
    <source>
        <dbReference type="ARBA" id="ARBA00051114"/>
    </source>
</evidence>
<dbReference type="InterPro" id="IPR001633">
    <property type="entry name" value="EAL_dom"/>
</dbReference>
<evidence type="ECO:0000256" key="1">
    <source>
        <dbReference type="ARBA" id="ARBA00004651"/>
    </source>
</evidence>
<dbReference type="CDD" id="cd01948">
    <property type="entry name" value="EAL"/>
    <property type="match status" value="1"/>
</dbReference>
<dbReference type="PROSITE" id="PS50112">
    <property type="entry name" value="PAS"/>
    <property type="match status" value="1"/>
</dbReference>
<feature type="transmembrane region" description="Helical" evidence="8">
    <location>
        <begin position="45"/>
        <end position="64"/>
    </location>
</feature>
<feature type="domain" description="PAC" evidence="10">
    <location>
        <begin position="365"/>
        <end position="420"/>
    </location>
</feature>
<dbReference type="InterPro" id="IPR007895">
    <property type="entry name" value="MASE1"/>
</dbReference>
<keyword evidence="3 8" id="KW-0812">Transmembrane</keyword>
<evidence type="ECO:0000259" key="12">
    <source>
        <dbReference type="PROSITE" id="PS50887"/>
    </source>
</evidence>
<keyword evidence="2" id="KW-1003">Cell membrane</keyword>
<evidence type="ECO:0000256" key="4">
    <source>
        <dbReference type="ARBA" id="ARBA00022989"/>
    </source>
</evidence>
<dbReference type="NCBIfam" id="TIGR00229">
    <property type="entry name" value="sensory_box"/>
    <property type="match status" value="1"/>
</dbReference>
<feature type="transmembrane region" description="Helical" evidence="8">
    <location>
        <begin position="113"/>
        <end position="134"/>
    </location>
</feature>
<dbReference type="RefSeq" id="WP_212786820.1">
    <property type="nucleotide sequence ID" value="NZ_AP019536.1"/>
</dbReference>
<proteinExistence type="predicted"/>
<dbReference type="FunFam" id="3.20.20.450:FF:000001">
    <property type="entry name" value="Cyclic di-GMP phosphodiesterase yahA"/>
    <property type="match status" value="1"/>
</dbReference>
<dbReference type="PANTHER" id="PTHR44757">
    <property type="entry name" value="DIGUANYLATE CYCLASE DGCP"/>
    <property type="match status" value="1"/>
</dbReference>
<dbReference type="GO" id="GO:0005886">
    <property type="term" value="C:plasma membrane"/>
    <property type="evidence" value="ECO:0007669"/>
    <property type="project" value="UniProtKB-SubCell"/>
</dbReference>
<dbReference type="Gene3D" id="3.30.70.270">
    <property type="match status" value="1"/>
</dbReference>
<accession>A0AAN1VZD9</accession>
<evidence type="ECO:0000313" key="13">
    <source>
        <dbReference type="EMBL" id="BBI99230.1"/>
    </source>
</evidence>
<sequence length="847" mass="94883">MLNYSRTHVLHIAVLSAVYFLAAKLGLALALVYNTVTLFWPPSGIALAALLIFGWRVFPAIAIGEFLASLTMGLPLSSLAGISCGNALEGLLGYYLLRHRFGFDEGLHTLRDVALLFVFGALLSPLVAAVNGAWWIKYAIGGSWGDYLHILQYWWMGDALGIALFTPLVLAWLRGGAIEWTKERVQRAVLVAVVLVTASLLIFSDLENRLLELGLFFPILIWVALNFNLRFTSLALTLVFVSSILGLLALGDLHADRMDVLVDYVWLYNLLFGLTAMSVAVLNGRRDRVEQALRRSEETLKRAQAVGGVGSWHFDIRKKMLEWSGETYRIFGISSDKPVNYEIFLQHVHPEDREMVDLAWRHAMKGMPYDVEHRIWADGKLKWVRERGEMTFDAHRRAVSGTGTVQDITEWKTAQEDIQRLAYYDVLTGLPNRTLLYDRLNQAVAAAHRDNDQFALMFLDLDRFKYINDTLGHQAGDEMLKVIATRLVGAVREGDTVSRLGGDEFVILLRETGAEGALYVAEKLLASVAQSFEVSGTVVSTEASVGISLYPHDGADVETLIKHADVAMYHAKAAGRNNFQFYTEQINERAMSHFNIERDLRIALEQRQLMVYYQPQIRMSDRKLIGFEALLRWNHPQNGMVPPAVFIPVAEESGLIVPVGEWVLREVCRQARVWHDQGLSPVPVAVNLSARQLNGDRLVRFMRSLLAETNLPEWTLELELTESMMLDDEKAAMQFIGEMRALGVALSIDDFGTGYSSLSHLKKLPLDKLKIDQSFVRDLAVDEDDAAIVRAIISMAHGLGLTVIAEGVENAQQMEFLEVLGCNEVQGFYYAKPMPAAEAEAFISRLH</sequence>
<protein>
    <recommendedName>
        <fullName evidence="15">Diguanylate cyclase</fullName>
    </recommendedName>
</protein>
<dbReference type="KEGG" id="fku:FGKAn22_09230"/>
<dbReference type="Pfam" id="PF00563">
    <property type="entry name" value="EAL"/>
    <property type="match status" value="1"/>
</dbReference>
<evidence type="ECO:0000259" key="9">
    <source>
        <dbReference type="PROSITE" id="PS50112"/>
    </source>
</evidence>
<evidence type="ECO:0000256" key="3">
    <source>
        <dbReference type="ARBA" id="ARBA00022692"/>
    </source>
</evidence>
<evidence type="ECO:0000313" key="14">
    <source>
        <dbReference type="Proteomes" id="UP001319121"/>
    </source>
</evidence>
<dbReference type="Gene3D" id="3.30.450.20">
    <property type="entry name" value="PAS domain"/>
    <property type="match status" value="1"/>
</dbReference>
<dbReference type="InterPro" id="IPR029787">
    <property type="entry name" value="Nucleotide_cyclase"/>
</dbReference>
<dbReference type="InterPro" id="IPR043128">
    <property type="entry name" value="Rev_trsase/Diguanyl_cyclase"/>
</dbReference>
<dbReference type="Gene3D" id="2.10.70.100">
    <property type="match status" value="1"/>
</dbReference>
<dbReference type="InterPro" id="IPR035965">
    <property type="entry name" value="PAS-like_dom_sf"/>
</dbReference>
<feature type="transmembrane region" description="Helical" evidence="8">
    <location>
        <begin position="185"/>
        <end position="204"/>
    </location>
</feature>
<feature type="coiled-coil region" evidence="7">
    <location>
        <begin position="279"/>
        <end position="306"/>
    </location>
</feature>
<gene>
    <name evidence="13" type="ORF">FGKAn22_09230</name>
</gene>
<dbReference type="InterPro" id="IPR013655">
    <property type="entry name" value="PAS_fold_3"/>
</dbReference>
<feature type="domain" description="PAS" evidence="9">
    <location>
        <begin position="315"/>
        <end position="367"/>
    </location>
</feature>
<dbReference type="Pfam" id="PF00990">
    <property type="entry name" value="GGDEF"/>
    <property type="match status" value="1"/>
</dbReference>
<dbReference type="Proteomes" id="UP001319121">
    <property type="component" value="Chromosome"/>
</dbReference>
<dbReference type="PANTHER" id="PTHR44757:SF2">
    <property type="entry name" value="BIOFILM ARCHITECTURE MAINTENANCE PROTEIN MBAA"/>
    <property type="match status" value="1"/>
</dbReference>
<dbReference type="InterPro" id="IPR000014">
    <property type="entry name" value="PAS"/>
</dbReference>
<feature type="transmembrane region" description="Helical" evidence="8">
    <location>
        <begin position="234"/>
        <end position="253"/>
    </location>
</feature>
<feature type="domain" description="EAL" evidence="11">
    <location>
        <begin position="593"/>
        <end position="847"/>
    </location>
</feature>
<dbReference type="Pfam" id="PF08447">
    <property type="entry name" value="PAS_3"/>
    <property type="match status" value="1"/>
</dbReference>
<comment type="catalytic activity">
    <reaction evidence="6">
        <text>3',3'-c-di-GMP + H2O = 5'-phosphoguanylyl(3'-&gt;5')guanosine + H(+)</text>
        <dbReference type="Rhea" id="RHEA:24902"/>
        <dbReference type="ChEBI" id="CHEBI:15377"/>
        <dbReference type="ChEBI" id="CHEBI:15378"/>
        <dbReference type="ChEBI" id="CHEBI:58754"/>
        <dbReference type="ChEBI" id="CHEBI:58805"/>
        <dbReference type="EC" id="3.1.4.52"/>
    </reaction>
    <physiologicalReaction direction="left-to-right" evidence="6">
        <dbReference type="Rhea" id="RHEA:24903"/>
    </physiologicalReaction>
</comment>
<feature type="transmembrane region" description="Helical" evidence="8">
    <location>
        <begin position="154"/>
        <end position="173"/>
    </location>
</feature>
<dbReference type="CDD" id="cd01949">
    <property type="entry name" value="GGDEF"/>
    <property type="match status" value="1"/>
</dbReference>
<dbReference type="PROSITE" id="PS50883">
    <property type="entry name" value="EAL"/>
    <property type="match status" value="1"/>
</dbReference>
<organism evidence="13 14">
    <name type="scientific">Ferrigenium kumadai</name>
    <dbReference type="NCBI Taxonomy" id="1682490"/>
    <lineage>
        <taxon>Bacteria</taxon>
        <taxon>Pseudomonadati</taxon>
        <taxon>Pseudomonadota</taxon>
        <taxon>Betaproteobacteria</taxon>
        <taxon>Nitrosomonadales</taxon>
        <taxon>Gallionellaceae</taxon>
        <taxon>Ferrigenium</taxon>
    </lineage>
</organism>
<feature type="transmembrane region" description="Helical" evidence="8">
    <location>
        <begin position="265"/>
        <end position="284"/>
    </location>
</feature>
<dbReference type="Pfam" id="PF05231">
    <property type="entry name" value="MASE1"/>
    <property type="match status" value="1"/>
</dbReference>
<keyword evidence="14" id="KW-1185">Reference proteome</keyword>
<evidence type="ECO:0000259" key="10">
    <source>
        <dbReference type="PROSITE" id="PS50113"/>
    </source>
</evidence>
<dbReference type="PROSITE" id="PS50887">
    <property type="entry name" value="GGDEF"/>
    <property type="match status" value="1"/>
</dbReference>
<evidence type="ECO:0008006" key="15">
    <source>
        <dbReference type="Google" id="ProtNLM"/>
    </source>
</evidence>
<dbReference type="InterPro" id="IPR000160">
    <property type="entry name" value="GGDEF_dom"/>
</dbReference>
<dbReference type="PROSITE" id="PS50113">
    <property type="entry name" value="PAC"/>
    <property type="match status" value="1"/>
</dbReference>
<dbReference type="EMBL" id="AP019536">
    <property type="protein sequence ID" value="BBI99230.1"/>
    <property type="molecule type" value="Genomic_DNA"/>
</dbReference>
<dbReference type="SUPFAM" id="SSF55785">
    <property type="entry name" value="PYP-like sensor domain (PAS domain)"/>
    <property type="match status" value="1"/>
</dbReference>
<dbReference type="GO" id="GO:0071732">
    <property type="term" value="P:cellular response to nitric oxide"/>
    <property type="evidence" value="ECO:0007669"/>
    <property type="project" value="UniProtKB-ARBA"/>
</dbReference>
<reference evidence="13 14" key="1">
    <citation type="submission" date="2019-03" db="EMBL/GenBank/DDBJ databases">
        <title>Complete genome sequence of Ferrigenium kumadai strain An22, a microaerophilic iron-oxidizing bacterium isolated from a paddy field soil.</title>
        <authorList>
            <person name="Watanabe T."/>
            <person name="Asakawa S."/>
        </authorList>
    </citation>
    <scope>NUCLEOTIDE SEQUENCE [LARGE SCALE GENOMIC DNA]</scope>
    <source>
        <strain evidence="13 14">An22</strain>
    </source>
</reference>
<feature type="transmembrane region" description="Helical" evidence="8">
    <location>
        <begin position="76"/>
        <end position="97"/>
    </location>
</feature>
<evidence type="ECO:0000259" key="11">
    <source>
        <dbReference type="PROSITE" id="PS50883"/>
    </source>
</evidence>
<dbReference type="SMART" id="SM00052">
    <property type="entry name" value="EAL"/>
    <property type="match status" value="1"/>
</dbReference>
<keyword evidence="5 8" id="KW-0472">Membrane</keyword>
<keyword evidence="7" id="KW-0175">Coiled coil</keyword>
<dbReference type="InterPro" id="IPR035919">
    <property type="entry name" value="EAL_sf"/>
</dbReference>
<dbReference type="Gene3D" id="3.20.20.450">
    <property type="entry name" value="EAL domain"/>
    <property type="match status" value="1"/>
</dbReference>
<dbReference type="SUPFAM" id="SSF141868">
    <property type="entry name" value="EAL domain-like"/>
    <property type="match status" value="1"/>
</dbReference>
<feature type="domain" description="GGDEF" evidence="12">
    <location>
        <begin position="452"/>
        <end position="584"/>
    </location>
</feature>
<dbReference type="NCBIfam" id="TIGR00254">
    <property type="entry name" value="GGDEF"/>
    <property type="match status" value="1"/>
</dbReference>
<evidence type="ECO:0000256" key="5">
    <source>
        <dbReference type="ARBA" id="ARBA00023136"/>
    </source>
</evidence>
<name>A0AAN1VZD9_9PROT</name>
<feature type="transmembrane region" description="Helical" evidence="8">
    <location>
        <begin position="12"/>
        <end position="33"/>
    </location>
</feature>
<evidence type="ECO:0000256" key="8">
    <source>
        <dbReference type="SAM" id="Phobius"/>
    </source>
</evidence>
<keyword evidence="4 8" id="KW-1133">Transmembrane helix</keyword>
<dbReference type="FunFam" id="3.30.70.270:FF:000001">
    <property type="entry name" value="Diguanylate cyclase domain protein"/>
    <property type="match status" value="1"/>
</dbReference>
<dbReference type="SMART" id="SM00267">
    <property type="entry name" value="GGDEF"/>
    <property type="match status" value="1"/>
</dbReference>